<organism evidence="2 3">
    <name type="scientific">Heliophilum fasciatum</name>
    <dbReference type="NCBI Taxonomy" id="35700"/>
    <lineage>
        <taxon>Bacteria</taxon>
        <taxon>Bacillati</taxon>
        <taxon>Bacillota</taxon>
        <taxon>Clostridia</taxon>
        <taxon>Eubacteriales</taxon>
        <taxon>Heliobacteriaceae</taxon>
        <taxon>Heliophilum</taxon>
    </lineage>
</organism>
<evidence type="ECO:0000313" key="3">
    <source>
        <dbReference type="Proteomes" id="UP000294813"/>
    </source>
</evidence>
<gene>
    <name evidence="2" type="ORF">EDD73_10816</name>
</gene>
<dbReference type="Pfam" id="PF07875">
    <property type="entry name" value="Coat_F"/>
    <property type="match status" value="1"/>
</dbReference>
<keyword evidence="3" id="KW-1185">Reference proteome</keyword>
<proteinExistence type="predicted"/>
<dbReference type="Proteomes" id="UP000294813">
    <property type="component" value="Unassembled WGS sequence"/>
</dbReference>
<dbReference type="EMBL" id="SLXT01000008">
    <property type="protein sequence ID" value="TCP64663.1"/>
    <property type="molecule type" value="Genomic_DNA"/>
</dbReference>
<protein>
    <submittedName>
        <fullName evidence="2">Coat F domain-containing protein</fullName>
    </submittedName>
</protein>
<feature type="region of interest" description="Disordered" evidence="1">
    <location>
        <begin position="1"/>
        <end position="78"/>
    </location>
</feature>
<reference evidence="2 3" key="1">
    <citation type="submission" date="2019-03" db="EMBL/GenBank/DDBJ databases">
        <title>Genomic Encyclopedia of Type Strains, Phase IV (KMG-IV): sequencing the most valuable type-strain genomes for metagenomic binning, comparative biology and taxonomic classification.</title>
        <authorList>
            <person name="Goeker M."/>
        </authorList>
    </citation>
    <scope>NUCLEOTIDE SEQUENCE [LARGE SCALE GENOMIC DNA]</scope>
    <source>
        <strain evidence="2 3">DSM 11170</strain>
    </source>
</reference>
<dbReference type="OrthoDB" id="1685263at2"/>
<accession>A0A4R2RNA8</accession>
<sequence>MSEGYRLRKAKPQQESQQSSPGQSPSASGDQSAQSQQNSGQSGQGGQSQPSSGQSLSPQPPVPVTLTPPQQPPMPFAYAMAPTPVQFAGTMSAQQPSVPTIYNGSLQPPYPAYTTPPQQMLSSACYPQSPQPSGYGTLAPQLAYEMATELPPVQQPSEAFLQQSPAGQPYPAFPQLHQQQLNPPPLQGAQPALFNTAATSSDQLLDRDLFFDAFLSLRSLSDQLHQALLQSGSSRLHEDLLTCLQEVYLHQHEMSTLLQQRGWYSQPPADPFAVRQAGAHFMRLSPSSVSPSSPSVH</sequence>
<evidence type="ECO:0000256" key="1">
    <source>
        <dbReference type="SAM" id="MobiDB-lite"/>
    </source>
</evidence>
<evidence type="ECO:0000313" key="2">
    <source>
        <dbReference type="EMBL" id="TCP64663.1"/>
    </source>
</evidence>
<feature type="compositionally biased region" description="Low complexity" evidence="1">
    <location>
        <begin position="13"/>
        <end position="57"/>
    </location>
</feature>
<comment type="caution">
    <text evidence="2">The sequence shown here is derived from an EMBL/GenBank/DDBJ whole genome shotgun (WGS) entry which is preliminary data.</text>
</comment>
<dbReference type="InterPro" id="IPR012851">
    <property type="entry name" value="Spore_coat_CotF-like"/>
</dbReference>
<name>A0A4R2RNA8_9FIRM</name>
<dbReference type="RefSeq" id="WP_131918809.1">
    <property type="nucleotide sequence ID" value="NZ_JAOQNU010000008.1"/>
</dbReference>
<dbReference type="AlphaFoldDB" id="A0A4R2RNA8"/>